<evidence type="ECO:0000256" key="1">
    <source>
        <dbReference type="ARBA" id="ARBA00022723"/>
    </source>
</evidence>
<evidence type="ECO:0000256" key="4">
    <source>
        <dbReference type="SAM" id="Coils"/>
    </source>
</evidence>
<dbReference type="PROSITE" id="PS01102">
    <property type="entry name" value="ZF_DKSA_1"/>
    <property type="match status" value="1"/>
</dbReference>
<keyword evidence="4" id="KW-0175">Coiled coil</keyword>
<evidence type="ECO:0000256" key="5">
    <source>
        <dbReference type="SAM" id="MobiDB-lite"/>
    </source>
</evidence>
<evidence type="ECO:0000313" key="7">
    <source>
        <dbReference type="EMBL" id="CAB4720440.1"/>
    </source>
</evidence>
<dbReference type="InterPro" id="IPR037187">
    <property type="entry name" value="DnaK_N"/>
</dbReference>
<dbReference type="PANTHER" id="PTHR33823">
    <property type="entry name" value="RNA POLYMERASE-BINDING TRANSCRIPTION FACTOR DKSA-RELATED"/>
    <property type="match status" value="1"/>
</dbReference>
<feature type="coiled-coil region" evidence="4">
    <location>
        <begin position="89"/>
        <end position="123"/>
    </location>
</feature>
<dbReference type="SUPFAM" id="SSF57716">
    <property type="entry name" value="Glucocorticoid receptor-like (DNA-binding domain)"/>
    <property type="match status" value="1"/>
</dbReference>
<gene>
    <name evidence="7" type="ORF">UFOPK2659_00609</name>
</gene>
<keyword evidence="1" id="KW-0479">Metal-binding</keyword>
<feature type="domain" description="Zinc finger DksA/TraR C4-type" evidence="6">
    <location>
        <begin position="169"/>
        <end position="204"/>
    </location>
</feature>
<dbReference type="InterPro" id="IPR020458">
    <property type="entry name" value="Znf_DskA_TraR_CS"/>
</dbReference>
<dbReference type="Gene3D" id="1.20.120.910">
    <property type="entry name" value="DksA, coiled-coil domain"/>
    <property type="match status" value="1"/>
</dbReference>
<dbReference type="AlphaFoldDB" id="A0A6J6R8Z0"/>
<keyword evidence="3" id="KW-0862">Zinc</keyword>
<dbReference type="GO" id="GO:0008270">
    <property type="term" value="F:zinc ion binding"/>
    <property type="evidence" value="ECO:0007669"/>
    <property type="project" value="UniProtKB-KW"/>
</dbReference>
<protein>
    <submittedName>
        <fullName evidence="7">Unannotated protein</fullName>
    </submittedName>
</protein>
<keyword evidence="2" id="KW-0863">Zinc-finger</keyword>
<proteinExistence type="predicted"/>
<dbReference type="EMBL" id="CAEZYJ010000071">
    <property type="protein sequence ID" value="CAB4720440.1"/>
    <property type="molecule type" value="Genomic_DNA"/>
</dbReference>
<sequence length="205" mass="22210">MVAKKAAAVKAPGKPFPKKDNPVPAVVEPPKNLPKNAAATAAADGFQRRLTLPPPAKIEKRTSKAGTLKPLRDIPTPLVAAATEAPWSNSELKEMKVELSKELIRLRAELVLAEAQAEDLLQDSGDGAGDDQADAGAKTFEREHEISLVYNARDMVMQTEHALDRITAGSYGKCEDCGNAIGKARLQVFPRATLCMICKQKEERR</sequence>
<dbReference type="PANTHER" id="PTHR33823:SF2">
    <property type="entry name" value="RNA POLYMERASE-BINDING TRANSCRIPTION FACTOR DKSA"/>
    <property type="match status" value="1"/>
</dbReference>
<dbReference type="PROSITE" id="PS51128">
    <property type="entry name" value="ZF_DKSA_2"/>
    <property type="match status" value="1"/>
</dbReference>
<evidence type="ECO:0000259" key="6">
    <source>
        <dbReference type="Pfam" id="PF01258"/>
    </source>
</evidence>
<evidence type="ECO:0000256" key="3">
    <source>
        <dbReference type="ARBA" id="ARBA00022833"/>
    </source>
</evidence>
<evidence type="ECO:0000256" key="2">
    <source>
        <dbReference type="ARBA" id="ARBA00022771"/>
    </source>
</evidence>
<name>A0A6J6R8Z0_9ZZZZ</name>
<feature type="region of interest" description="Disordered" evidence="5">
    <location>
        <begin position="1"/>
        <end position="70"/>
    </location>
</feature>
<reference evidence="7" key="1">
    <citation type="submission" date="2020-05" db="EMBL/GenBank/DDBJ databases">
        <authorList>
            <person name="Chiriac C."/>
            <person name="Salcher M."/>
            <person name="Ghai R."/>
            <person name="Kavagutti S V."/>
        </authorList>
    </citation>
    <scope>NUCLEOTIDE SEQUENCE</scope>
</reference>
<dbReference type="SUPFAM" id="SSF109635">
    <property type="entry name" value="DnaK suppressor protein DksA, alpha-hairpin domain"/>
    <property type="match status" value="1"/>
</dbReference>
<feature type="compositionally biased region" description="Low complexity" evidence="5">
    <location>
        <begin position="1"/>
        <end position="13"/>
    </location>
</feature>
<organism evidence="7">
    <name type="scientific">freshwater metagenome</name>
    <dbReference type="NCBI Taxonomy" id="449393"/>
    <lineage>
        <taxon>unclassified sequences</taxon>
        <taxon>metagenomes</taxon>
        <taxon>ecological metagenomes</taxon>
    </lineage>
</organism>
<accession>A0A6J6R8Z0</accession>
<dbReference type="InterPro" id="IPR000962">
    <property type="entry name" value="Znf_DskA_TraR"/>
</dbReference>
<dbReference type="Pfam" id="PF01258">
    <property type="entry name" value="zf-dskA_traR"/>
    <property type="match status" value="1"/>
</dbReference>